<dbReference type="PROSITE" id="PS00176">
    <property type="entry name" value="TOPO_IB_1"/>
    <property type="match status" value="1"/>
</dbReference>
<keyword evidence="10" id="KW-0175">Coiled coil</keyword>
<dbReference type="InterPro" id="IPR018521">
    <property type="entry name" value="TopoIB_AS"/>
</dbReference>
<sequence length="596" mass="69256">MPPKSKFVLSQKHVEKAKKRKASQVSQKIGTSGCRKKAKTEDEQDSWNWWEEGKLEDRIRWKTLEHNGPVFAPPYESVPDHVKFYYDGREKKLSKTAEEVAGFYGRMLDHELASKDVFKHNFFTDWRKVMTSKEKKEITDFQKCDFTSFDSYYKQMAEERKMMTKEEKLRIKTENEALAEKYGFCVIDGHTQKIGNFKIEPPGLFRGRGEHPKMGKLKRRIEAEDILINIGKKAKVPEPPPGHSWKGVVHDNTVSWLACWSDNVLGSKKYIMLNPSSKLRGEKDWQKYETARTLKAHIVRIRNEYTQDFRSKDMRMRQRAVALYFIDKLALRSGNEKGEDTADTVGCCSLKVEHIKLDKEKDGKKYIVSFDFLGKDSIRYFNSVPVERRVFENLQQFVKNKQPGDELFDLLRPSILNKYLNGLMEGLTAKVFRTYNASNTLQEQLGLLTKEGMSVPEKISAYNRANRAVAILCNHQRTVPRDFSRSMANLKAKIGDKIKQIEEMKKEAKAAKNNSKKQGKRLAQLEEQLKKLKLQVTEKEENKAIALGTSKLNYLDPRISVAWCKKWDVPIGKIYSKTQRDRFRWAIEMAGPDYKF</sequence>
<evidence type="ECO:0000256" key="10">
    <source>
        <dbReference type="SAM" id="Coils"/>
    </source>
</evidence>
<dbReference type="InterPro" id="IPR013499">
    <property type="entry name" value="TopoI_euk"/>
</dbReference>
<evidence type="ECO:0000256" key="1">
    <source>
        <dbReference type="ARBA" id="ARBA00000213"/>
    </source>
</evidence>
<dbReference type="Pfam" id="PF01028">
    <property type="entry name" value="Topoisom_I"/>
    <property type="match status" value="1"/>
</dbReference>
<dbReference type="PROSITE" id="PS52038">
    <property type="entry name" value="TOPO_IB_2"/>
    <property type="match status" value="1"/>
</dbReference>
<dbReference type="EC" id="5.6.2.1" evidence="9"/>
<comment type="function">
    <text evidence="9">Releases the supercoiling and torsional tension of DNA introduced during the DNA replication and transcription by transiently cleaving and rejoining one strand of the DNA duplex. Introduces a single-strand break via transesterification at the specific target site 5'-[CT]CCTTp site in duplex DNA. The scissile phosphodiester is attacked by the catalytic tyrosine of the enzyme, resulting in the formation of a DNA-(3'-phosphotyrosyl)-enzyme intermediate and the expulsion of a 5'-OH DNA strand. The free DNA strand then undergoes passage around the unbroken strand thus removing DNA supercoils. Finally, in the religation step, the DNA 5'-OH attacks the covalent intermediate to expel the active-site tyrosine and restore the DNA phosphodiester backbone.</text>
</comment>
<dbReference type="CDD" id="cd03488">
    <property type="entry name" value="Topoisomer_IB_N_htopoI_like"/>
    <property type="match status" value="1"/>
</dbReference>
<dbReference type="FunFam" id="3.90.15.10:FF:000003">
    <property type="entry name" value="DNA topoisomerase I"/>
    <property type="match status" value="1"/>
</dbReference>
<dbReference type="InterPro" id="IPR013030">
    <property type="entry name" value="DNA_topo_DNA_db_N_dom2"/>
</dbReference>
<dbReference type="AlphaFoldDB" id="A0A4Y2S4E7"/>
<dbReference type="PRINTS" id="PR00416">
    <property type="entry name" value="EUTPISMRASEI"/>
</dbReference>
<evidence type="ECO:0000256" key="6">
    <source>
        <dbReference type="ARBA" id="ARBA00023235"/>
    </source>
</evidence>
<evidence type="ECO:0000256" key="8">
    <source>
        <dbReference type="PROSITE-ProRule" id="PRU01382"/>
    </source>
</evidence>
<dbReference type="Pfam" id="PF14370">
    <property type="entry name" value="Topo_C_assoc"/>
    <property type="match status" value="1"/>
</dbReference>
<accession>A0A4Y2S4E7</accession>
<comment type="caution">
    <text evidence="13">The sequence shown here is derived from an EMBL/GenBank/DDBJ whole genome shotgun (WGS) entry which is preliminary data.</text>
</comment>
<dbReference type="InterPro" id="IPR001631">
    <property type="entry name" value="TopoI"/>
</dbReference>
<dbReference type="PANTHER" id="PTHR10290:SF3">
    <property type="entry name" value="DNA TOPOISOMERASE 1"/>
    <property type="match status" value="1"/>
</dbReference>
<dbReference type="GO" id="GO:0003677">
    <property type="term" value="F:DNA binding"/>
    <property type="evidence" value="ECO:0007669"/>
    <property type="project" value="UniProtKB-UniRule"/>
</dbReference>
<dbReference type="GO" id="GO:0005694">
    <property type="term" value="C:chromosome"/>
    <property type="evidence" value="ECO:0007669"/>
    <property type="project" value="InterPro"/>
</dbReference>
<evidence type="ECO:0000256" key="2">
    <source>
        <dbReference type="ARBA" id="ARBA00004123"/>
    </source>
</evidence>
<name>A0A4Y2S4E7_ARAVE</name>
<dbReference type="FunFam" id="1.10.10.41:FF:000001">
    <property type="entry name" value="DNA topoisomerase I"/>
    <property type="match status" value="1"/>
</dbReference>
<comment type="subcellular location">
    <subcellularLocation>
        <location evidence="2">Nucleus</location>
    </subcellularLocation>
</comment>
<dbReference type="FunFam" id="2.170.11.10:FF:000001">
    <property type="entry name" value="DNA topoisomerase I"/>
    <property type="match status" value="1"/>
</dbReference>
<keyword evidence="7" id="KW-0539">Nucleus</keyword>
<evidence type="ECO:0000313" key="14">
    <source>
        <dbReference type="Proteomes" id="UP000499080"/>
    </source>
</evidence>
<dbReference type="Proteomes" id="UP000499080">
    <property type="component" value="Unassembled WGS sequence"/>
</dbReference>
<feature type="active site" description="O-(3'-phospho-DNA)-tyrosine intermediate" evidence="8">
    <location>
        <position position="554"/>
    </location>
</feature>
<dbReference type="InterPro" id="IPR036202">
    <property type="entry name" value="TopoI_DNA-bd_euk_N_sf"/>
</dbReference>
<dbReference type="Gene3D" id="1.10.10.41">
    <property type="entry name" value="Yeast DNA topoisomerase - domain 1"/>
    <property type="match status" value="1"/>
</dbReference>
<dbReference type="InterPro" id="IPR013034">
    <property type="entry name" value="DNA_topo_DNA_db_N_dom1"/>
</dbReference>
<gene>
    <name evidence="13" type="primary">TOP1_2</name>
    <name evidence="13" type="ORF">AVEN_84856_1</name>
</gene>
<dbReference type="Pfam" id="PF02919">
    <property type="entry name" value="Topoisom_I_N"/>
    <property type="match status" value="1"/>
</dbReference>
<proteinExistence type="inferred from homology"/>
<comment type="catalytic activity">
    <reaction evidence="1 8 9">
        <text>ATP-independent breakage of single-stranded DNA, followed by passage and rejoining.</text>
        <dbReference type="EC" id="5.6.2.1"/>
    </reaction>
</comment>
<keyword evidence="5 8" id="KW-0238">DNA-binding</keyword>
<protein>
    <recommendedName>
        <fullName evidence="9">DNA topoisomerase I</fullName>
        <ecNumber evidence="9">5.6.2.1</ecNumber>
    </recommendedName>
    <alternativeName>
        <fullName evidence="9">DNA topoisomerase 1</fullName>
    </alternativeName>
</protein>
<feature type="region of interest" description="Disordered" evidence="11">
    <location>
        <begin position="1"/>
        <end position="44"/>
    </location>
</feature>
<dbReference type="OrthoDB" id="47179at2759"/>
<keyword evidence="4 8" id="KW-0799">Topoisomerase</keyword>
<reference evidence="13 14" key="1">
    <citation type="journal article" date="2019" name="Sci. Rep.">
        <title>Orb-weaving spider Araneus ventricosus genome elucidates the spidroin gene catalogue.</title>
        <authorList>
            <person name="Kono N."/>
            <person name="Nakamura H."/>
            <person name="Ohtoshi R."/>
            <person name="Moran D.A.P."/>
            <person name="Shinohara A."/>
            <person name="Yoshida Y."/>
            <person name="Fujiwara M."/>
            <person name="Mori M."/>
            <person name="Tomita M."/>
            <person name="Arakawa K."/>
        </authorList>
    </citation>
    <scope>NUCLEOTIDE SEQUENCE [LARGE SCALE GENOMIC DNA]</scope>
</reference>
<keyword evidence="14" id="KW-1185">Reference proteome</keyword>
<evidence type="ECO:0000259" key="12">
    <source>
        <dbReference type="SMART" id="SM00435"/>
    </source>
</evidence>
<keyword evidence="6 8" id="KW-0413">Isomerase</keyword>
<dbReference type="SUPFAM" id="SSF56741">
    <property type="entry name" value="Eukaryotic DNA topoisomerase I, N-terminal DNA-binding fragment"/>
    <property type="match status" value="1"/>
</dbReference>
<evidence type="ECO:0000256" key="7">
    <source>
        <dbReference type="ARBA" id="ARBA00023242"/>
    </source>
</evidence>
<evidence type="ECO:0000256" key="5">
    <source>
        <dbReference type="ARBA" id="ARBA00023125"/>
    </source>
</evidence>
<dbReference type="GO" id="GO:0003917">
    <property type="term" value="F:DNA topoisomerase type I (single strand cut, ATP-independent) activity"/>
    <property type="evidence" value="ECO:0007669"/>
    <property type="project" value="UniProtKB-UniRule"/>
</dbReference>
<comment type="similarity">
    <text evidence="3 8 9">Belongs to the type IB topoisomerase family.</text>
</comment>
<dbReference type="GO" id="GO:0006265">
    <property type="term" value="P:DNA topological change"/>
    <property type="evidence" value="ECO:0007669"/>
    <property type="project" value="UniProtKB-UniRule"/>
</dbReference>
<dbReference type="CDD" id="cd00659">
    <property type="entry name" value="Topo_IB_C"/>
    <property type="match status" value="1"/>
</dbReference>
<dbReference type="GO" id="GO:0006260">
    <property type="term" value="P:DNA replication"/>
    <property type="evidence" value="ECO:0007669"/>
    <property type="project" value="TreeGrafter"/>
</dbReference>
<organism evidence="13 14">
    <name type="scientific">Araneus ventricosus</name>
    <name type="common">Orbweaver spider</name>
    <name type="synonym">Epeira ventricosa</name>
    <dbReference type="NCBI Taxonomy" id="182803"/>
    <lineage>
        <taxon>Eukaryota</taxon>
        <taxon>Metazoa</taxon>
        <taxon>Ecdysozoa</taxon>
        <taxon>Arthropoda</taxon>
        <taxon>Chelicerata</taxon>
        <taxon>Arachnida</taxon>
        <taxon>Araneae</taxon>
        <taxon>Araneomorphae</taxon>
        <taxon>Entelegynae</taxon>
        <taxon>Araneoidea</taxon>
        <taxon>Araneidae</taxon>
        <taxon>Araneus</taxon>
    </lineage>
</organism>
<dbReference type="Gene3D" id="2.170.11.10">
    <property type="entry name" value="DNA Topoisomerase I, domain 2"/>
    <property type="match status" value="1"/>
</dbReference>
<dbReference type="Gene3D" id="1.10.132.10">
    <property type="match status" value="1"/>
</dbReference>
<dbReference type="GO" id="GO:0005730">
    <property type="term" value="C:nucleolus"/>
    <property type="evidence" value="ECO:0007669"/>
    <property type="project" value="TreeGrafter"/>
</dbReference>
<dbReference type="FunFam" id="1.10.132.10:FF:000001">
    <property type="entry name" value="DNA topoisomerase I"/>
    <property type="match status" value="1"/>
</dbReference>
<evidence type="ECO:0000256" key="11">
    <source>
        <dbReference type="SAM" id="MobiDB-lite"/>
    </source>
</evidence>
<feature type="coiled-coil region" evidence="10">
    <location>
        <begin position="487"/>
        <end position="542"/>
    </location>
</feature>
<feature type="domain" description="DNA topoisomerase I eukaryotic-type" evidence="12">
    <location>
        <begin position="204"/>
        <end position="568"/>
    </location>
</feature>
<dbReference type="InterPro" id="IPR051062">
    <property type="entry name" value="Topoisomerase_IB"/>
</dbReference>
<dbReference type="SMART" id="SM00435">
    <property type="entry name" value="TOPEUc"/>
    <property type="match status" value="1"/>
</dbReference>
<dbReference type="Gene3D" id="3.90.15.10">
    <property type="entry name" value="Topoisomerase I, Chain A, domain 3"/>
    <property type="match status" value="1"/>
</dbReference>
<evidence type="ECO:0000256" key="3">
    <source>
        <dbReference type="ARBA" id="ARBA00006645"/>
    </source>
</evidence>
<dbReference type="InterPro" id="IPR011010">
    <property type="entry name" value="DNA_brk_join_enz"/>
</dbReference>
<dbReference type="InterPro" id="IPR014727">
    <property type="entry name" value="TopoI_cat_a/b-sub_euk"/>
</dbReference>
<dbReference type="InterPro" id="IPR025834">
    <property type="entry name" value="TopoI_C_dom"/>
</dbReference>
<evidence type="ECO:0000256" key="9">
    <source>
        <dbReference type="RuleBase" id="RU365101"/>
    </source>
</evidence>
<dbReference type="InterPro" id="IPR048045">
    <property type="entry name" value="Topoisomer_I_DNA-bd"/>
</dbReference>
<dbReference type="InterPro" id="IPR008336">
    <property type="entry name" value="TopoI_DNA-bd_euk"/>
</dbReference>
<dbReference type="InterPro" id="IPR014711">
    <property type="entry name" value="TopoI_cat_a-hlx-sub_euk"/>
</dbReference>
<dbReference type="GO" id="GO:0007059">
    <property type="term" value="P:chromosome segregation"/>
    <property type="evidence" value="ECO:0007669"/>
    <property type="project" value="TreeGrafter"/>
</dbReference>
<evidence type="ECO:0000313" key="13">
    <source>
        <dbReference type="EMBL" id="GBN83064.1"/>
    </source>
</evidence>
<evidence type="ECO:0000256" key="4">
    <source>
        <dbReference type="ARBA" id="ARBA00023029"/>
    </source>
</evidence>
<dbReference type="EMBL" id="BGPR01019834">
    <property type="protein sequence ID" value="GBN83064.1"/>
    <property type="molecule type" value="Genomic_DNA"/>
</dbReference>
<dbReference type="InterPro" id="IPR013500">
    <property type="entry name" value="TopoI_cat_euk"/>
</dbReference>
<dbReference type="SUPFAM" id="SSF46596">
    <property type="entry name" value="Eukaryotic DNA topoisomerase I, dispensable insert domain"/>
    <property type="match status" value="1"/>
</dbReference>
<dbReference type="PANTHER" id="PTHR10290">
    <property type="entry name" value="DNA TOPOISOMERASE I"/>
    <property type="match status" value="1"/>
</dbReference>
<dbReference type="SUPFAM" id="SSF56349">
    <property type="entry name" value="DNA breaking-rejoining enzymes"/>
    <property type="match status" value="1"/>
</dbReference>